<name>A0A3P5WTG4_9RHOB</name>
<dbReference type="SUPFAM" id="SSF55298">
    <property type="entry name" value="YjgF-like"/>
    <property type="match status" value="1"/>
</dbReference>
<dbReference type="InterPro" id="IPR006175">
    <property type="entry name" value="YjgF/YER057c/UK114"/>
</dbReference>
<keyword evidence="2" id="KW-0378">Hydrolase</keyword>
<evidence type="ECO:0000313" key="2">
    <source>
        <dbReference type="EMBL" id="VDC24935.1"/>
    </source>
</evidence>
<sequence length="131" mass="14266">MAKQVIGDPLVIDGRRLSLSRAVRAGETVYLTGQVPMQGGRVMTWGSIEDQTAAVLEAITATLALAGCGREDVVKTMVWLKDRADFPGFNAVYGDYFPKAPPARSALVSDFLVDVRIEIEVIAWKPEETGR</sequence>
<proteinExistence type="inferred from homology"/>
<dbReference type="Pfam" id="PF01042">
    <property type="entry name" value="Ribonuc_L-PSP"/>
    <property type="match status" value="1"/>
</dbReference>
<evidence type="ECO:0000256" key="1">
    <source>
        <dbReference type="ARBA" id="ARBA00010552"/>
    </source>
</evidence>
<dbReference type="Proteomes" id="UP000277498">
    <property type="component" value="Unassembled WGS sequence"/>
</dbReference>
<keyword evidence="3" id="KW-1185">Reference proteome</keyword>
<protein>
    <submittedName>
        <fullName evidence="2">Enamine/imine deaminase</fullName>
        <ecNumber evidence="2">3.5.4.-</ecNumber>
    </submittedName>
</protein>
<evidence type="ECO:0000313" key="3">
    <source>
        <dbReference type="Proteomes" id="UP000277498"/>
    </source>
</evidence>
<dbReference type="CDD" id="cd00448">
    <property type="entry name" value="YjgF_YER057c_UK114_family"/>
    <property type="match status" value="1"/>
</dbReference>
<dbReference type="AlphaFoldDB" id="A0A3P5WTG4"/>
<reference evidence="2 3" key="1">
    <citation type="submission" date="2018-11" db="EMBL/GenBank/DDBJ databases">
        <authorList>
            <person name="Criscuolo A."/>
        </authorList>
    </citation>
    <scope>NUCLEOTIDE SEQUENCE [LARGE SCALE GENOMIC DNA]</scope>
    <source>
        <strain evidence="2">ACIP111625</strain>
    </source>
</reference>
<comment type="similarity">
    <text evidence="1">Belongs to the RutC family.</text>
</comment>
<gene>
    <name evidence="2" type="primary">yabJ_1</name>
    <name evidence="2" type="ORF">XINFAN_01335</name>
</gene>
<accession>A0A3P5WTG4</accession>
<dbReference type="Gene3D" id="3.30.1330.40">
    <property type="entry name" value="RutC-like"/>
    <property type="match status" value="1"/>
</dbReference>
<dbReference type="PANTHER" id="PTHR11803">
    <property type="entry name" value="2-IMINOBUTANOATE/2-IMINOPROPANOATE DEAMINASE RIDA"/>
    <property type="match status" value="1"/>
</dbReference>
<dbReference type="EC" id="3.5.4.-" evidence="2"/>
<dbReference type="GO" id="GO:0019239">
    <property type="term" value="F:deaminase activity"/>
    <property type="evidence" value="ECO:0007669"/>
    <property type="project" value="TreeGrafter"/>
</dbReference>
<dbReference type="GO" id="GO:0005829">
    <property type="term" value="C:cytosol"/>
    <property type="evidence" value="ECO:0007669"/>
    <property type="project" value="TreeGrafter"/>
</dbReference>
<dbReference type="EMBL" id="UXAW01000051">
    <property type="protein sequence ID" value="VDC24935.1"/>
    <property type="molecule type" value="Genomic_DNA"/>
</dbReference>
<dbReference type="RefSeq" id="WP_233352153.1">
    <property type="nucleotide sequence ID" value="NZ_UXAW01000051.1"/>
</dbReference>
<dbReference type="InterPro" id="IPR035959">
    <property type="entry name" value="RutC-like_sf"/>
</dbReference>
<dbReference type="PANTHER" id="PTHR11803:SF58">
    <property type="entry name" value="PROTEIN HMF1-RELATED"/>
    <property type="match status" value="1"/>
</dbReference>
<organism evidence="2 3">
    <name type="scientific">Pseudogemmobacter humi</name>
    <dbReference type="NCBI Taxonomy" id="2483812"/>
    <lineage>
        <taxon>Bacteria</taxon>
        <taxon>Pseudomonadati</taxon>
        <taxon>Pseudomonadota</taxon>
        <taxon>Alphaproteobacteria</taxon>
        <taxon>Rhodobacterales</taxon>
        <taxon>Paracoccaceae</taxon>
        <taxon>Pseudogemmobacter</taxon>
    </lineage>
</organism>